<evidence type="ECO:0000256" key="2">
    <source>
        <dbReference type="ARBA" id="ARBA00022679"/>
    </source>
</evidence>
<dbReference type="InterPro" id="IPR011009">
    <property type="entry name" value="Kinase-like_dom_sf"/>
</dbReference>
<dbReference type="Gene3D" id="3.30.200.20">
    <property type="entry name" value="Phosphorylase Kinase, domain 1"/>
    <property type="match status" value="1"/>
</dbReference>
<keyword evidence="3 6" id="KW-0547">Nucleotide-binding</keyword>
<dbReference type="PROSITE" id="PS00107">
    <property type="entry name" value="PROTEIN_KINASE_ATP"/>
    <property type="match status" value="1"/>
</dbReference>
<name>A0ABD1YS22_9MARC</name>
<evidence type="ECO:0000259" key="8">
    <source>
        <dbReference type="PROSITE" id="PS50011"/>
    </source>
</evidence>
<dbReference type="PANTHER" id="PTHR46008">
    <property type="entry name" value="LEAF RUST 10 DISEASE-RESISTANCE LOCUS RECEPTOR-LIKE PROTEIN KINASE-LIKE 1.4"/>
    <property type="match status" value="1"/>
</dbReference>
<dbReference type="EMBL" id="JBHFFA010000003">
    <property type="protein sequence ID" value="KAL2633280.1"/>
    <property type="molecule type" value="Genomic_DNA"/>
</dbReference>
<evidence type="ECO:0000256" key="1">
    <source>
        <dbReference type="ARBA" id="ARBA00022527"/>
    </source>
</evidence>
<dbReference type="InterPro" id="IPR001245">
    <property type="entry name" value="Ser-Thr/Tyr_kinase_cat_dom"/>
</dbReference>
<proteinExistence type="inferred from homology"/>
<keyword evidence="4" id="KW-0418">Kinase</keyword>
<dbReference type="AlphaFoldDB" id="A0ABD1YS22"/>
<accession>A0ABD1YS22</accession>
<evidence type="ECO:0000256" key="3">
    <source>
        <dbReference type="ARBA" id="ARBA00022741"/>
    </source>
</evidence>
<keyword evidence="2" id="KW-0808">Transferase</keyword>
<dbReference type="InterPro" id="IPR000719">
    <property type="entry name" value="Prot_kinase_dom"/>
</dbReference>
<dbReference type="GO" id="GO:0004674">
    <property type="term" value="F:protein serine/threonine kinase activity"/>
    <property type="evidence" value="ECO:0007669"/>
    <property type="project" value="UniProtKB-KW"/>
</dbReference>
<evidence type="ECO:0000313" key="9">
    <source>
        <dbReference type="EMBL" id="KAL2633280.1"/>
    </source>
</evidence>
<feature type="binding site" evidence="6">
    <location>
        <position position="59"/>
    </location>
    <ligand>
        <name>ATP</name>
        <dbReference type="ChEBI" id="CHEBI:30616"/>
    </ligand>
</feature>
<keyword evidence="1 7" id="KW-0723">Serine/threonine-protein kinase</keyword>
<protein>
    <recommendedName>
        <fullName evidence="8">Protein kinase domain-containing protein</fullName>
    </recommendedName>
</protein>
<comment type="caution">
    <text evidence="9">The sequence shown here is derived from an EMBL/GenBank/DDBJ whole genome shotgun (WGS) entry which is preliminary data.</text>
</comment>
<dbReference type="Gene3D" id="1.10.510.10">
    <property type="entry name" value="Transferase(Phosphotransferase) domain 1"/>
    <property type="match status" value="1"/>
</dbReference>
<dbReference type="Proteomes" id="UP001605036">
    <property type="component" value="Unassembled WGS sequence"/>
</dbReference>
<dbReference type="PANTHER" id="PTHR46008:SF48">
    <property type="entry name" value="PROTEIN KINASE DOMAIN-CONTAINING PROTEIN"/>
    <property type="match status" value="1"/>
</dbReference>
<gene>
    <name evidence="9" type="ORF">R1flu_004759</name>
</gene>
<dbReference type="SMART" id="SM00220">
    <property type="entry name" value="S_TKc"/>
    <property type="match status" value="1"/>
</dbReference>
<evidence type="ECO:0000313" key="10">
    <source>
        <dbReference type="Proteomes" id="UP001605036"/>
    </source>
</evidence>
<evidence type="ECO:0000256" key="7">
    <source>
        <dbReference type="RuleBase" id="RU000304"/>
    </source>
</evidence>
<feature type="domain" description="Protein kinase" evidence="8">
    <location>
        <begin position="31"/>
        <end position="306"/>
    </location>
</feature>
<dbReference type="PROSITE" id="PS50011">
    <property type="entry name" value="PROTEIN_KINASE_DOM"/>
    <property type="match status" value="1"/>
</dbReference>
<dbReference type="InterPro" id="IPR017441">
    <property type="entry name" value="Protein_kinase_ATP_BS"/>
</dbReference>
<evidence type="ECO:0000256" key="5">
    <source>
        <dbReference type="ARBA" id="ARBA00022840"/>
    </source>
</evidence>
<evidence type="ECO:0000256" key="6">
    <source>
        <dbReference type="PROSITE-ProRule" id="PRU10141"/>
    </source>
</evidence>
<comment type="similarity">
    <text evidence="7">Belongs to the protein kinase superfamily.</text>
</comment>
<sequence length="331" mass="36643">MVGTLKKPRKPEDLPLNWFTLKAMMLATSNFALKNCVGQGQNGQVYHGLLPDGTSVAVKRFKPNSADPQKSILTELKVQRLISEHTHPDVRLLLGVSFDPKDPLIVYEYLPRGSLRQLLQGKKGDYLLNDAYARLNVAIDVANALCQLHYNSRFPIYHRDVKSSNVLLDTNYRAKLADMGIAVVVKCDADLNTDVPLGAFGYKCPIYEESARLDDKSDVYSFGVLLMELATCLTAWDSKRPVTLLANIVIDRLQRGVADKLIKPGKVAGGGLLMKAVLLLAARCCSLELPSRPRMVEVADGLIAMYATDFKTMEGAHLERVATKEMLQKNP</sequence>
<reference evidence="9 10" key="1">
    <citation type="submission" date="2024-09" db="EMBL/GenBank/DDBJ databases">
        <title>Chromosome-scale assembly of Riccia fluitans.</title>
        <authorList>
            <person name="Paukszto L."/>
            <person name="Sawicki J."/>
            <person name="Karawczyk K."/>
            <person name="Piernik-Szablinska J."/>
            <person name="Szczecinska M."/>
            <person name="Mazdziarz M."/>
        </authorList>
    </citation>
    <scope>NUCLEOTIDE SEQUENCE [LARGE SCALE GENOMIC DNA]</scope>
    <source>
        <strain evidence="9">Rf_01</strain>
        <tissue evidence="9">Aerial parts of the thallus</tissue>
    </source>
</reference>
<dbReference type="GO" id="GO:0005524">
    <property type="term" value="F:ATP binding"/>
    <property type="evidence" value="ECO:0007669"/>
    <property type="project" value="UniProtKB-UniRule"/>
</dbReference>
<keyword evidence="10" id="KW-1185">Reference proteome</keyword>
<dbReference type="InterPro" id="IPR008271">
    <property type="entry name" value="Ser/Thr_kinase_AS"/>
</dbReference>
<keyword evidence="5 6" id="KW-0067">ATP-binding</keyword>
<dbReference type="SUPFAM" id="SSF56112">
    <property type="entry name" value="Protein kinase-like (PK-like)"/>
    <property type="match status" value="1"/>
</dbReference>
<evidence type="ECO:0000256" key="4">
    <source>
        <dbReference type="ARBA" id="ARBA00022777"/>
    </source>
</evidence>
<organism evidence="9 10">
    <name type="scientific">Riccia fluitans</name>
    <dbReference type="NCBI Taxonomy" id="41844"/>
    <lineage>
        <taxon>Eukaryota</taxon>
        <taxon>Viridiplantae</taxon>
        <taxon>Streptophyta</taxon>
        <taxon>Embryophyta</taxon>
        <taxon>Marchantiophyta</taxon>
        <taxon>Marchantiopsida</taxon>
        <taxon>Marchantiidae</taxon>
        <taxon>Marchantiales</taxon>
        <taxon>Ricciaceae</taxon>
        <taxon>Riccia</taxon>
    </lineage>
</organism>
<dbReference type="PROSITE" id="PS00108">
    <property type="entry name" value="PROTEIN_KINASE_ST"/>
    <property type="match status" value="1"/>
</dbReference>
<dbReference type="Pfam" id="PF07714">
    <property type="entry name" value="PK_Tyr_Ser-Thr"/>
    <property type="match status" value="1"/>
</dbReference>